<accession>A0A7W9W8K8</accession>
<dbReference type="RefSeq" id="WP_184200975.1">
    <property type="nucleotide sequence ID" value="NZ_JACHGW010000004.1"/>
</dbReference>
<dbReference type="AlphaFoldDB" id="A0A7W9W8K8"/>
<dbReference type="SUPFAM" id="SSF55811">
    <property type="entry name" value="Nudix"/>
    <property type="match status" value="1"/>
</dbReference>
<proteinExistence type="predicted"/>
<dbReference type="Proteomes" id="UP000520814">
    <property type="component" value="Unassembled WGS sequence"/>
</dbReference>
<dbReference type="Pfam" id="PF00293">
    <property type="entry name" value="NUDIX"/>
    <property type="match status" value="1"/>
</dbReference>
<protein>
    <submittedName>
        <fullName evidence="2">8-oxo-dGTP pyrophosphatase MutT (NUDIX family)</fullName>
    </submittedName>
</protein>
<feature type="domain" description="Nudix hydrolase" evidence="1">
    <location>
        <begin position="37"/>
        <end position="166"/>
    </location>
</feature>
<dbReference type="CDD" id="cd03674">
    <property type="entry name" value="NUDIX_Hydrolase"/>
    <property type="match status" value="1"/>
</dbReference>
<dbReference type="InterPro" id="IPR000086">
    <property type="entry name" value="NUDIX_hydrolase_dom"/>
</dbReference>
<dbReference type="PROSITE" id="PS51462">
    <property type="entry name" value="NUDIX"/>
    <property type="match status" value="1"/>
</dbReference>
<evidence type="ECO:0000313" key="2">
    <source>
        <dbReference type="EMBL" id="MBB6052260.1"/>
    </source>
</evidence>
<reference evidence="2 3" key="1">
    <citation type="submission" date="2020-08" db="EMBL/GenBank/DDBJ databases">
        <title>Genomic Encyclopedia of Type Strains, Phase IV (KMG-IV): sequencing the most valuable type-strain genomes for metagenomic binning, comparative biology and taxonomic classification.</title>
        <authorList>
            <person name="Goeker M."/>
        </authorList>
    </citation>
    <scope>NUCLEOTIDE SEQUENCE [LARGE SCALE GENOMIC DNA]</scope>
    <source>
        <strain evidence="2 3">DSM 23562</strain>
    </source>
</reference>
<sequence>MIPDNYDAFDATEAVHVANLRAFVARVTAPASRSTQEGHLTGSAFLVNPDGTEAWLIWHEKLQRWLQPGGHLEPEDASPWHGALRELCEETGLTEGEVLSDGALFDVDVHLIPARGAEPDHFHYDLRYRFILREGAAPTTGRWIPLTELAAFDEESLSRLARKALAG</sequence>
<dbReference type="Gene3D" id="3.90.79.10">
    <property type="entry name" value="Nucleoside Triphosphate Pyrophosphohydrolase"/>
    <property type="match status" value="1"/>
</dbReference>
<dbReference type="EMBL" id="JACHGW010000004">
    <property type="protein sequence ID" value="MBB6052260.1"/>
    <property type="molecule type" value="Genomic_DNA"/>
</dbReference>
<evidence type="ECO:0000259" key="1">
    <source>
        <dbReference type="PROSITE" id="PS51462"/>
    </source>
</evidence>
<gene>
    <name evidence="2" type="ORF">HNQ39_004081</name>
</gene>
<evidence type="ECO:0000313" key="3">
    <source>
        <dbReference type="Proteomes" id="UP000520814"/>
    </source>
</evidence>
<comment type="caution">
    <text evidence="2">The sequence shown here is derived from an EMBL/GenBank/DDBJ whole genome shotgun (WGS) entry which is preliminary data.</text>
</comment>
<dbReference type="InterPro" id="IPR015797">
    <property type="entry name" value="NUDIX_hydrolase-like_dom_sf"/>
</dbReference>
<name>A0A7W9W8K8_ARMRO</name>
<keyword evidence="3" id="KW-1185">Reference proteome</keyword>
<organism evidence="2 3">
    <name type="scientific">Armatimonas rosea</name>
    <dbReference type="NCBI Taxonomy" id="685828"/>
    <lineage>
        <taxon>Bacteria</taxon>
        <taxon>Bacillati</taxon>
        <taxon>Armatimonadota</taxon>
        <taxon>Armatimonadia</taxon>
        <taxon>Armatimonadales</taxon>
        <taxon>Armatimonadaceae</taxon>
        <taxon>Armatimonas</taxon>
    </lineage>
</organism>